<feature type="compositionally biased region" description="Polar residues" evidence="1">
    <location>
        <begin position="185"/>
        <end position="207"/>
    </location>
</feature>
<feature type="compositionally biased region" description="Basic residues" evidence="1">
    <location>
        <begin position="282"/>
        <end position="293"/>
    </location>
</feature>
<reference evidence="3" key="1">
    <citation type="journal article" date="2015" name="Proc. Natl. Acad. Sci. U.S.A.">
        <title>Genome sequence of the Asian Tiger mosquito, Aedes albopictus, reveals insights into its biology, genetics, and evolution.</title>
        <authorList>
            <person name="Chen X.G."/>
            <person name="Jiang X."/>
            <person name="Gu J."/>
            <person name="Xu M."/>
            <person name="Wu Y."/>
            <person name="Deng Y."/>
            <person name="Zhang C."/>
            <person name="Bonizzoni M."/>
            <person name="Dermauw W."/>
            <person name="Vontas J."/>
            <person name="Armbruster P."/>
            <person name="Huang X."/>
            <person name="Yang Y."/>
            <person name="Zhang H."/>
            <person name="He W."/>
            <person name="Peng H."/>
            <person name="Liu Y."/>
            <person name="Wu K."/>
            <person name="Chen J."/>
            <person name="Lirakis M."/>
            <person name="Topalis P."/>
            <person name="Van Leeuwen T."/>
            <person name="Hall A.B."/>
            <person name="Jiang X."/>
            <person name="Thorpe C."/>
            <person name="Mueller R.L."/>
            <person name="Sun C."/>
            <person name="Waterhouse R.M."/>
            <person name="Yan G."/>
            <person name="Tu Z.J."/>
            <person name="Fang X."/>
            <person name="James A.A."/>
        </authorList>
    </citation>
    <scope>NUCLEOTIDE SEQUENCE [LARGE SCALE GENOMIC DNA]</scope>
    <source>
        <strain evidence="3">Foshan</strain>
    </source>
</reference>
<accession>A0ABM1YQI7</accession>
<evidence type="ECO:0008006" key="4">
    <source>
        <dbReference type="Google" id="ProtNLM"/>
    </source>
</evidence>
<reference evidence="2" key="2">
    <citation type="submission" date="2025-05" db="UniProtKB">
        <authorList>
            <consortium name="EnsemblMetazoa"/>
        </authorList>
    </citation>
    <scope>IDENTIFICATION</scope>
    <source>
        <strain evidence="2">Foshan</strain>
    </source>
</reference>
<keyword evidence="3" id="KW-1185">Reference proteome</keyword>
<feature type="region of interest" description="Disordered" evidence="1">
    <location>
        <begin position="176"/>
        <end position="208"/>
    </location>
</feature>
<dbReference type="Proteomes" id="UP000069940">
    <property type="component" value="Unassembled WGS sequence"/>
</dbReference>
<evidence type="ECO:0000313" key="3">
    <source>
        <dbReference type="Proteomes" id="UP000069940"/>
    </source>
</evidence>
<feature type="region of interest" description="Disordered" evidence="1">
    <location>
        <begin position="230"/>
        <end position="293"/>
    </location>
</feature>
<name>A0ABM1YQI7_AEDAL</name>
<feature type="compositionally biased region" description="Low complexity" evidence="1">
    <location>
        <begin position="230"/>
        <end position="243"/>
    </location>
</feature>
<dbReference type="GeneID" id="134291602"/>
<evidence type="ECO:0000313" key="2">
    <source>
        <dbReference type="EnsemblMetazoa" id="AALFPA23_011253.P15923"/>
    </source>
</evidence>
<dbReference type="EnsemblMetazoa" id="AALFPA23_011253.R15923">
    <property type="protein sequence ID" value="AALFPA23_011253.P15923"/>
    <property type="gene ID" value="AALFPA23_011253"/>
</dbReference>
<dbReference type="RefSeq" id="XP_062715549.1">
    <property type="nucleotide sequence ID" value="XM_062859565.1"/>
</dbReference>
<evidence type="ECO:0000256" key="1">
    <source>
        <dbReference type="SAM" id="MobiDB-lite"/>
    </source>
</evidence>
<proteinExistence type="predicted"/>
<feature type="compositionally biased region" description="Basic and acidic residues" evidence="1">
    <location>
        <begin position="253"/>
        <end position="267"/>
    </location>
</feature>
<sequence>MSVQRKNTIVVDFGILPTRPEIAKIQHFLEKDIQLQLSDVENIQLHHIRGCVLIEVKDNDTAARYQQLHNNRHNIMHGDKAFRIPVYVENEAVPVRVLDLPPAMKHTTVIDFLTQYGKVQSVTRERWKNFFPGVYNGVRILHMKIERPIPSFVTIEGYETSISYPGMQKTCRQCNKPAHPKQKCSDTPNNIITSSQTPTNTAPSSVPANREDCFLLNVDDFPPINAQQTTAAAEATNEQQQAEPKSVPTTATNDERRKATEPNHENANDDSSSSCTTETTNKRRLRSTTAKERKKMCSSLTSLNDCQPSVDNLSQGDAIFSVFKSPNTSTTIFKSGKNKKKL</sequence>
<organism evidence="2 3">
    <name type="scientific">Aedes albopictus</name>
    <name type="common">Asian tiger mosquito</name>
    <name type="synonym">Stegomyia albopicta</name>
    <dbReference type="NCBI Taxonomy" id="7160"/>
    <lineage>
        <taxon>Eukaryota</taxon>
        <taxon>Metazoa</taxon>
        <taxon>Ecdysozoa</taxon>
        <taxon>Arthropoda</taxon>
        <taxon>Hexapoda</taxon>
        <taxon>Insecta</taxon>
        <taxon>Pterygota</taxon>
        <taxon>Neoptera</taxon>
        <taxon>Endopterygota</taxon>
        <taxon>Diptera</taxon>
        <taxon>Nematocera</taxon>
        <taxon>Culicoidea</taxon>
        <taxon>Culicidae</taxon>
        <taxon>Culicinae</taxon>
        <taxon>Aedini</taxon>
        <taxon>Aedes</taxon>
        <taxon>Stegomyia</taxon>
    </lineage>
</organism>
<protein>
    <recommendedName>
        <fullName evidence="4">Translation elongation factor ef-1 alpha/tu</fullName>
    </recommendedName>
</protein>